<dbReference type="InterPro" id="IPR051628">
    <property type="entry name" value="LUBAC_E3_Ligases"/>
</dbReference>
<protein>
    <submittedName>
        <fullName evidence="9">E3 ubiquitin-protein ligase RNF216</fullName>
    </submittedName>
</protein>
<keyword evidence="3" id="KW-0863">Zinc-finger</keyword>
<organism evidence="9 10">
    <name type="scientific">Lates japonicus</name>
    <name type="common">Japanese lates</name>
    <dbReference type="NCBI Taxonomy" id="270547"/>
    <lineage>
        <taxon>Eukaryota</taxon>
        <taxon>Metazoa</taxon>
        <taxon>Chordata</taxon>
        <taxon>Craniata</taxon>
        <taxon>Vertebrata</taxon>
        <taxon>Euteleostomi</taxon>
        <taxon>Actinopterygii</taxon>
        <taxon>Neopterygii</taxon>
        <taxon>Teleostei</taxon>
        <taxon>Neoteleostei</taxon>
        <taxon>Acanthomorphata</taxon>
        <taxon>Carangaria</taxon>
        <taxon>Carangaria incertae sedis</taxon>
        <taxon>Centropomidae</taxon>
        <taxon>Lates</taxon>
    </lineage>
</organism>
<dbReference type="InterPro" id="IPR013083">
    <property type="entry name" value="Znf_RING/FYVE/PHD"/>
</dbReference>
<comment type="pathway">
    <text evidence="1">Protein modification; protein ubiquitination.</text>
</comment>
<dbReference type="Proteomes" id="UP001279410">
    <property type="component" value="Unassembled WGS sequence"/>
</dbReference>
<feature type="compositionally biased region" description="Polar residues" evidence="6">
    <location>
        <begin position="108"/>
        <end position="151"/>
    </location>
</feature>
<sequence length="781" mass="83748">MADGGSDDDVIHLASFNVHRSQGSRSRQRELITISDDSDEEPAALVPCSPVLVTDDDDDISILEPQTPARRHVIRPAAEWSGASHNLIQAVGHSSVTSGVPAGDPGSAPSTSRDANANSSTVRPAIRTQTPVQSSTSGHTQPQPGSSSYTLSQPKFHIKSQQQHGTSAHPNVELHAVSSDQTPSTSTNAKASAASTRVPVRVLIHPQPSTSGLTQPLAGSSAHVPAEAQASTSASTAHSSCAAAATVSGSSTKTQEQASTSTHSQDNPQASTSSSAQSQSHTRTQPQPGTSTQLQPSGATTLQPHLIQVKEAKLVVVPQQPSIQASTLITQPQLQLRTQNLLQPVSLNRMQGNLIQIEPQPLAQAPAQPLVQATQAPQVIPVIPPAVLIAAAPERLGPPEAGHRIILGSQAPGEAVPNPPPQAGASNVGPPGRGLHIRVHNVNSNPPVPPAPTALVPHNGGEARLVMAPHPERVNLAPGLVAVPPAPEDIPRIEDARPGPSAPRERPEQHPHIRTLITGVLDLFPDVQEAYVAELIQKNNVKDLNVICNLLLENPEYPRRETAAAAAAPTSILLESGDTQTEVTEDLFDYSKLGTVGPEAVMQAADLLMADFRMLSCQDIKWALNALKGHYAITRKALCEALKKWQDSGDPSGKRRRSRASSERCYVDFHFEHGSVKLDKRMYFLENDRRYCRTYSNLEASVQKELSFYQQKAKEWAEHEDFLLALQVNEDEYKKDGQLIECGCCFGEFAFEKMTQCSDGHLFCKECLVKYAQEAVFGSGK</sequence>
<feature type="compositionally biased region" description="Basic and acidic residues" evidence="6">
    <location>
        <begin position="489"/>
        <end position="510"/>
    </location>
</feature>
<dbReference type="SUPFAM" id="SSF57850">
    <property type="entry name" value="RING/U-box"/>
    <property type="match status" value="1"/>
</dbReference>
<feature type="region of interest" description="Disordered" evidence="6">
    <location>
        <begin position="177"/>
        <end position="231"/>
    </location>
</feature>
<feature type="region of interest" description="Disordered" evidence="6">
    <location>
        <begin position="485"/>
        <end position="510"/>
    </location>
</feature>
<feature type="domain" description="E3 ubiquitin-protein ligase RNF216 UBA" evidence="7">
    <location>
        <begin position="586"/>
        <end position="737"/>
    </location>
</feature>
<dbReference type="Pfam" id="PF26112">
    <property type="entry name" value="UBA_RNF216"/>
    <property type="match status" value="1"/>
</dbReference>
<dbReference type="EMBL" id="BRZM01000041">
    <property type="protein sequence ID" value="GLD60493.1"/>
    <property type="molecule type" value="Genomic_DNA"/>
</dbReference>
<feature type="non-terminal residue" evidence="9">
    <location>
        <position position="1"/>
    </location>
</feature>
<evidence type="ECO:0000256" key="6">
    <source>
        <dbReference type="SAM" id="MobiDB-lite"/>
    </source>
</evidence>
<accession>A0AAD3MSW3</accession>
<keyword evidence="4" id="KW-0833">Ubl conjugation pathway</keyword>
<evidence type="ECO:0000256" key="5">
    <source>
        <dbReference type="ARBA" id="ARBA00022833"/>
    </source>
</evidence>
<name>A0AAD3MSW3_LATJO</name>
<feature type="region of interest" description="Disordered" evidence="6">
    <location>
        <begin position="95"/>
        <end position="151"/>
    </location>
</feature>
<evidence type="ECO:0000259" key="8">
    <source>
        <dbReference type="Pfam" id="PF26191"/>
    </source>
</evidence>
<dbReference type="GO" id="GO:0008270">
    <property type="term" value="F:zinc ion binding"/>
    <property type="evidence" value="ECO:0007669"/>
    <property type="project" value="UniProtKB-KW"/>
</dbReference>
<evidence type="ECO:0000256" key="2">
    <source>
        <dbReference type="ARBA" id="ARBA00022723"/>
    </source>
</evidence>
<dbReference type="PANTHER" id="PTHR22770:SF47">
    <property type="entry name" value="E3 UBIQUITIN-PROTEIN LIGASE RNF216"/>
    <property type="match status" value="1"/>
</dbReference>
<dbReference type="CDD" id="cd16630">
    <property type="entry name" value="RING-HC_RBR_RNF216"/>
    <property type="match status" value="1"/>
</dbReference>
<dbReference type="PANTHER" id="PTHR22770">
    <property type="entry name" value="UBIQUITIN CONJUGATING ENZYME 7 INTERACTING PROTEIN-RELATED"/>
    <property type="match status" value="1"/>
</dbReference>
<keyword evidence="5" id="KW-0862">Zinc</keyword>
<feature type="compositionally biased region" description="Polar residues" evidence="6">
    <location>
        <begin position="281"/>
        <end position="298"/>
    </location>
</feature>
<evidence type="ECO:0000256" key="3">
    <source>
        <dbReference type="ARBA" id="ARBA00022771"/>
    </source>
</evidence>
<evidence type="ECO:0000256" key="4">
    <source>
        <dbReference type="ARBA" id="ARBA00022786"/>
    </source>
</evidence>
<dbReference type="Pfam" id="PF26191">
    <property type="entry name" value="RING-HC_RBR_RNF216"/>
    <property type="match status" value="1"/>
</dbReference>
<dbReference type="AlphaFoldDB" id="A0AAD3MSW3"/>
<feature type="region of interest" description="Disordered" evidence="6">
    <location>
        <begin position="248"/>
        <end position="298"/>
    </location>
</feature>
<dbReference type="InterPro" id="IPR047544">
    <property type="entry name" value="RING-HC_RBR_RNF216"/>
</dbReference>
<feature type="compositionally biased region" description="Low complexity" evidence="6">
    <location>
        <begin position="182"/>
        <end position="196"/>
    </location>
</feature>
<feature type="domain" description="E3 ubiquitin-protein ligase RNF216 RING finger HC subclass" evidence="8">
    <location>
        <begin position="739"/>
        <end position="780"/>
    </location>
</feature>
<feature type="compositionally biased region" description="Low complexity" evidence="6">
    <location>
        <begin position="269"/>
        <end position="280"/>
    </location>
</feature>
<evidence type="ECO:0000256" key="1">
    <source>
        <dbReference type="ARBA" id="ARBA00004906"/>
    </source>
</evidence>
<comment type="caution">
    <text evidence="9">The sequence shown here is derived from an EMBL/GenBank/DDBJ whole genome shotgun (WGS) entry which is preliminary data.</text>
</comment>
<dbReference type="InterPro" id="IPR058758">
    <property type="entry name" value="UBA_RNF216"/>
</dbReference>
<feature type="compositionally biased region" description="Polar residues" evidence="6">
    <location>
        <begin position="207"/>
        <end position="218"/>
    </location>
</feature>
<evidence type="ECO:0000313" key="10">
    <source>
        <dbReference type="Proteomes" id="UP001279410"/>
    </source>
</evidence>
<proteinExistence type="predicted"/>
<gene>
    <name evidence="9" type="ORF">AKAME5_001238300</name>
</gene>
<keyword evidence="2" id="KW-0479">Metal-binding</keyword>
<evidence type="ECO:0000259" key="7">
    <source>
        <dbReference type="Pfam" id="PF26112"/>
    </source>
</evidence>
<keyword evidence="10" id="KW-1185">Reference proteome</keyword>
<reference evidence="9" key="1">
    <citation type="submission" date="2022-08" db="EMBL/GenBank/DDBJ databases">
        <title>Genome sequencing of akame (Lates japonicus).</title>
        <authorList>
            <person name="Hashiguchi Y."/>
            <person name="Takahashi H."/>
        </authorList>
    </citation>
    <scope>NUCLEOTIDE SEQUENCE</scope>
    <source>
        <strain evidence="9">Kochi</strain>
    </source>
</reference>
<feature type="compositionally biased region" description="Polar residues" evidence="6">
    <location>
        <begin position="249"/>
        <end position="268"/>
    </location>
</feature>
<evidence type="ECO:0000313" key="9">
    <source>
        <dbReference type="EMBL" id="GLD60493.1"/>
    </source>
</evidence>
<dbReference type="Gene3D" id="3.30.40.10">
    <property type="entry name" value="Zinc/RING finger domain, C3HC4 (zinc finger)"/>
    <property type="match status" value="1"/>
</dbReference>